<evidence type="ECO:0000256" key="1">
    <source>
        <dbReference type="SAM" id="MobiDB-lite"/>
    </source>
</evidence>
<sequence>MPSSSPFARIQRGSEPTSPVYGKKENAEDSDGQDADVAPSTPDDDEAKSDVHDADPPEDEDDNDTEDEENPLGGINAAWSVMRGLCTHLSHGEVAAINRGHVLHGPPGANPVTQANALKT</sequence>
<evidence type="ECO:0000313" key="3">
    <source>
        <dbReference type="Proteomes" id="UP000285060"/>
    </source>
</evidence>
<feature type="region of interest" description="Disordered" evidence="1">
    <location>
        <begin position="100"/>
        <end position="120"/>
    </location>
</feature>
<evidence type="ECO:0000313" key="2">
    <source>
        <dbReference type="EMBL" id="RHY35161.1"/>
    </source>
</evidence>
<dbReference type="AlphaFoldDB" id="A0A3R6VU51"/>
<feature type="region of interest" description="Disordered" evidence="1">
    <location>
        <begin position="1"/>
        <end position="76"/>
    </location>
</feature>
<gene>
    <name evidence="2" type="ORF">DYB32_000338</name>
</gene>
<name>A0A3R6VU51_9STRA</name>
<feature type="compositionally biased region" description="Acidic residues" evidence="1">
    <location>
        <begin position="56"/>
        <end position="70"/>
    </location>
</feature>
<dbReference type="EMBL" id="QUSY01000007">
    <property type="protein sequence ID" value="RHY35161.1"/>
    <property type="molecule type" value="Genomic_DNA"/>
</dbReference>
<accession>A0A3R6VU51</accession>
<keyword evidence="3" id="KW-1185">Reference proteome</keyword>
<comment type="caution">
    <text evidence="2">The sequence shown here is derived from an EMBL/GenBank/DDBJ whole genome shotgun (WGS) entry which is preliminary data.</text>
</comment>
<dbReference type="Proteomes" id="UP000285060">
    <property type="component" value="Unassembled WGS sequence"/>
</dbReference>
<reference evidence="2 3" key="1">
    <citation type="submission" date="2018-08" db="EMBL/GenBank/DDBJ databases">
        <title>Aphanomyces genome sequencing and annotation.</title>
        <authorList>
            <person name="Minardi D."/>
            <person name="Oidtmann B."/>
            <person name="Van Der Giezen M."/>
            <person name="Studholme D.J."/>
        </authorList>
    </citation>
    <scope>NUCLEOTIDE SEQUENCE [LARGE SCALE GENOMIC DNA]</scope>
    <source>
        <strain evidence="2 3">NJM0002</strain>
    </source>
</reference>
<dbReference type="VEuPathDB" id="FungiDB:H310_11149"/>
<organism evidence="2 3">
    <name type="scientific">Aphanomyces invadans</name>
    <dbReference type="NCBI Taxonomy" id="157072"/>
    <lineage>
        <taxon>Eukaryota</taxon>
        <taxon>Sar</taxon>
        <taxon>Stramenopiles</taxon>
        <taxon>Oomycota</taxon>
        <taxon>Saprolegniomycetes</taxon>
        <taxon>Saprolegniales</taxon>
        <taxon>Verrucalvaceae</taxon>
        <taxon>Aphanomyces</taxon>
    </lineage>
</organism>
<feature type="compositionally biased region" description="Polar residues" evidence="1">
    <location>
        <begin position="111"/>
        <end position="120"/>
    </location>
</feature>
<protein>
    <submittedName>
        <fullName evidence="2">Uncharacterized protein</fullName>
    </submittedName>
</protein>
<proteinExistence type="predicted"/>